<dbReference type="PANTHER" id="PTHR12709:SF1">
    <property type="entry name" value="DNA-DIRECTED RNA POLYMERASE III SUBUNIT RPC8"/>
    <property type="match status" value="1"/>
</dbReference>
<dbReference type="InterPro" id="IPR005576">
    <property type="entry name" value="Rpb7-like_N"/>
</dbReference>
<dbReference type="Gene3D" id="2.40.50.140">
    <property type="entry name" value="Nucleic acid-binding proteins"/>
    <property type="match status" value="1"/>
</dbReference>
<feature type="compositionally biased region" description="Acidic residues" evidence="6">
    <location>
        <begin position="209"/>
        <end position="227"/>
    </location>
</feature>
<feature type="region of interest" description="Disordered" evidence="6">
    <location>
        <begin position="204"/>
        <end position="227"/>
    </location>
</feature>
<comment type="subcellular location">
    <subcellularLocation>
        <location evidence="1">Nucleus</location>
    </subcellularLocation>
</comment>
<evidence type="ECO:0000259" key="8">
    <source>
        <dbReference type="Pfam" id="PF08292"/>
    </source>
</evidence>
<evidence type="ECO:0000313" key="9">
    <source>
        <dbReference type="EMBL" id="KAK8735126.1"/>
    </source>
</evidence>
<gene>
    <name evidence="9" type="ORF">OTU49_005507</name>
</gene>
<dbReference type="EMBL" id="JARKIK010000048">
    <property type="protein sequence ID" value="KAK8735127.1"/>
    <property type="molecule type" value="Genomic_DNA"/>
</dbReference>
<evidence type="ECO:0008006" key="11">
    <source>
        <dbReference type="Google" id="ProtNLM"/>
    </source>
</evidence>
<dbReference type="GO" id="GO:0005666">
    <property type="term" value="C:RNA polymerase III complex"/>
    <property type="evidence" value="ECO:0007669"/>
    <property type="project" value="TreeGrafter"/>
</dbReference>
<dbReference type="Pfam" id="PF03876">
    <property type="entry name" value="SHS2_Rpb7-N"/>
    <property type="match status" value="1"/>
</dbReference>
<name>A0AAW0X7G2_CHEQU</name>
<reference evidence="9 10" key="1">
    <citation type="journal article" date="2024" name="BMC Genomics">
        <title>Genome assembly of redclaw crayfish (Cherax quadricarinatus) provides insights into its immune adaptation and hypoxia tolerance.</title>
        <authorList>
            <person name="Liu Z."/>
            <person name="Zheng J."/>
            <person name="Li H."/>
            <person name="Fang K."/>
            <person name="Wang S."/>
            <person name="He J."/>
            <person name="Zhou D."/>
            <person name="Weng S."/>
            <person name="Chi M."/>
            <person name="Gu Z."/>
            <person name="He J."/>
            <person name="Li F."/>
            <person name="Wang M."/>
        </authorList>
    </citation>
    <scope>NUCLEOTIDE SEQUENCE [LARGE SCALE GENOMIC DNA]</scope>
    <source>
        <strain evidence="9">ZL_2023a</strain>
    </source>
</reference>
<dbReference type="CDD" id="cd04330">
    <property type="entry name" value="RNAP_III_Rpc25_N"/>
    <property type="match status" value="1"/>
</dbReference>
<comment type="caution">
    <text evidence="9">The sequence shown here is derived from an EMBL/GenBank/DDBJ whole genome shotgun (WGS) entry which is preliminary data.</text>
</comment>
<organism evidence="9 10">
    <name type="scientific">Cherax quadricarinatus</name>
    <name type="common">Australian red claw crayfish</name>
    <dbReference type="NCBI Taxonomy" id="27406"/>
    <lineage>
        <taxon>Eukaryota</taxon>
        <taxon>Metazoa</taxon>
        <taxon>Ecdysozoa</taxon>
        <taxon>Arthropoda</taxon>
        <taxon>Crustacea</taxon>
        <taxon>Multicrustacea</taxon>
        <taxon>Malacostraca</taxon>
        <taxon>Eumalacostraca</taxon>
        <taxon>Eucarida</taxon>
        <taxon>Decapoda</taxon>
        <taxon>Pleocyemata</taxon>
        <taxon>Astacidea</taxon>
        <taxon>Parastacoidea</taxon>
        <taxon>Parastacidae</taxon>
        <taxon>Cherax</taxon>
    </lineage>
</organism>
<evidence type="ECO:0000256" key="2">
    <source>
        <dbReference type="ARBA" id="ARBA00009307"/>
    </source>
</evidence>
<dbReference type="GO" id="GO:0003899">
    <property type="term" value="F:DNA-directed RNA polymerase activity"/>
    <property type="evidence" value="ECO:0007669"/>
    <property type="project" value="InterPro"/>
</dbReference>
<dbReference type="Gene3D" id="3.30.1490.120">
    <property type="entry name" value="RNA polymerase Rpb7-like, N-terminal domain"/>
    <property type="match status" value="1"/>
</dbReference>
<dbReference type="NCBIfam" id="TIGR00448">
    <property type="entry name" value="rpoE"/>
    <property type="match status" value="1"/>
</dbReference>
<evidence type="ECO:0000256" key="5">
    <source>
        <dbReference type="ARBA" id="ARBA00023242"/>
    </source>
</evidence>
<dbReference type="PANTHER" id="PTHR12709">
    <property type="entry name" value="DNA-DIRECTED RNA POLYMERASE II, III"/>
    <property type="match status" value="1"/>
</dbReference>
<dbReference type="InterPro" id="IPR004519">
    <property type="entry name" value="RNAP_E/RPC8"/>
</dbReference>
<proteinExistence type="inferred from homology"/>
<dbReference type="GO" id="GO:0003677">
    <property type="term" value="F:DNA binding"/>
    <property type="evidence" value="ECO:0007669"/>
    <property type="project" value="InterPro"/>
</dbReference>
<feature type="domain" description="RNA polymerase Rpb7-like N-terminal" evidence="7">
    <location>
        <begin position="9"/>
        <end position="64"/>
    </location>
</feature>
<evidence type="ECO:0000256" key="3">
    <source>
        <dbReference type="ARBA" id="ARBA00022478"/>
    </source>
</evidence>
<dbReference type="InterPro" id="IPR012340">
    <property type="entry name" value="NA-bd_OB-fold"/>
</dbReference>
<dbReference type="InterPro" id="IPR045113">
    <property type="entry name" value="Rpb7-like"/>
</dbReference>
<dbReference type="InterPro" id="IPR013238">
    <property type="entry name" value="RNA_pol_III_Rbc25"/>
</dbReference>
<dbReference type="AlphaFoldDB" id="A0AAW0X7G2"/>
<feature type="domain" description="RNA polymerase III subunit Rpc25" evidence="8">
    <location>
        <begin position="83"/>
        <end position="201"/>
    </location>
</feature>
<keyword evidence="3" id="KW-0240">DNA-directed RNA polymerase</keyword>
<dbReference type="InterPro" id="IPR036898">
    <property type="entry name" value="RNA_pol_Rpb7-like_N_sf"/>
</dbReference>
<evidence type="ECO:0000259" key="7">
    <source>
        <dbReference type="Pfam" id="PF03876"/>
    </source>
</evidence>
<dbReference type="SUPFAM" id="SSF50249">
    <property type="entry name" value="Nucleic acid-binding proteins"/>
    <property type="match status" value="1"/>
</dbReference>
<dbReference type="Pfam" id="PF08292">
    <property type="entry name" value="RNA_pol_Rbc25"/>
    <property type="match status" value="1"/>
</dbReference>
<dbReference type="SUPFAM" id="SSF88798">
    <property type="entry name" value="N-terminal, heterodimerisation domain of RBP7 (RpoE)"/>
    <property type="match status" value="1"/>
</dbReference>
<dbReference type="EMBL" id="JARKIK010000048">
    <property type="protein sequence ID" value="KAK8735126.1"/>
    <property type="molecule type" value="Genomic_DNA"/>
</dbReference>
<keyword evidence="4" id="KW-0804">Transcription</keyword>
<dbReference type="Proteomes" id="UP001445076">
    <property type="component" value="Unassembled WGS sequence"/>
</dbReference>
<evidence type="ECO:0000313" key="10">
    <source>
        <dbReference type="Proteomes" id="UP001445076"/>
    </source>
</evidence>
<accession>A0AAW0X7G2</accession>
<dbReference type="GO" id="GO:0006384">
    <property type="term" value="P:transcription initiation at RNA polymerase III promoter"/>
    <property type="evidence" value="ECO:0007669"/>
    <property type="project" value="TreeGrafter"/>
</dbReference>
<evidence type="ECO:0000256" key="6">
    <source>
        <dbReference type="SAM" id="MobiDB-lite"/>
    </source>
</evidence>
<reference evidence="9" key="2">
    <citation type="submission" date="2024-01" db="EMBL/GenBank/DDBJ databases">
        <authorList>
            <person name="He J."/>
            <person name="Wang M."/>
            <person name="Zheng J."/>
            <person name="Liu Z."/>
        </authorList>
    </citation>
    <scope>NUCLEOTIDE SEQUENCE</scope>
    <source>
        <strain evidence="9">ZL_2023a</strain>
        <tissue evidence="9">Muscle</tissue>
    </source>
</reference>
<keyword evidence="5" id="KW-0539">Nucleus</keyword>
<protein>
    <recommendedName>
        <fullName evidence="11">DNA-directed RNA polymerase III subunit RPC8</fullName>
    </recommendedName>
</protein>
<keyword evidence="10" id="KW-1185">Reference proteome</keyword>
<dbReference type="FunFam" id="3.30.1490.120:FF:000002">
    <property type="entry name" value="DNA-directed RNA polymerase III subunit RPC8"/>
    <property type="match status" value="1"/>
</dbReference>
<evidence type="ECO:0000256" key="4">
    <source>
        <dbReference type="ARBA" id="ARBA00023163"/>
    </source>
</evidence>
<sequence>MFQLAEIRHMVRIPPWLFGQTLNDAVEEELNRKLANKVVLNVGLCIALFDITSLGDSYIFPGDGASHTRVTFRYVVFRPFLEEILEGVVKSSDADGMQVSLGFYEDVYIRRDSMMTNSHYDETDRTWVWDYQTDDETHHLFMDVGERIRFKVVAEQFTDTTPAGPSLVEGNITVADRKEGKVPYVVYGAINDQGLGMVSWWTSGGAGQDLEEEEEEDGEVEELEEAA</sequence>
<evidence type="ECO:0000256" key="1">
    <source>
        <dbReference type="ARBA" id="ARBA00004123"/>
    </source>
</evidence>
<comment type="similarity">
    <text evidence="2">Belongs to the eukaryotic RPB7/RPC8 RNA polymerase subunit family.</text>
</comment>